<sequence length="632" mass="70223">MSIEKQLTAARQQLTGESLRSAGLRVKELSSWGSLIPAAGDAQRILESILLQHIGVPQSPSRLPLGIAEVRPWSNRLEIRFEQPDRVRAALEMLPYRERGQRAVHGTPGLWASTIDGNIEIAFARHPNAAVVALSCLDRSDLGPLLSAYESALATERRVPLWTVAPSALPPEKFGGRRKPRPLTIIDHHSPAANLASALLRRIRFWDRLAGHASIRMTCETVDHGLDWHLEREVHPDFPLHDDRLVALLAEPVVGPGLLVDLNEHRCDDRRCVMEFTAPADRLEGWHGVLRLQSVPSDPALHTPPRPRHFTGLGESAYPSHGDSALSSSVAPGSIPSRSRRTETLSSESNQFQGRCFQLLAPRFSRDQWEMQSRAMEIGAAWALDGCSVLVVAHSFSFSPESRRLRYHNQLTWDTADRPTVTASPPWRKIRLVPGDGSLFMHKAFGSRKEVKSLIQEARAHLDWIIFVDCNEDLGMGPYIEESVDSHVIVVNDPGYEENLVTAEARNGVAEHREVPVGPAESAMAWRHQHLTGLPLDRVPISGLVLRQPANREKTQSLDFVHRVDAELKRFGTPVLARLPKGPTFALGASPTVLDDVDEDFRMAFRVACASFRPALEKSSPCLIPPPPDPWR</sequence>
<evidence type="ECO:0000256" key="1">
    <source>
        <dbReference type="SAM" id="MobiDB-lite"/>
    </source>
</evidence>
<feature type="region of interest" description="Disordered" evidence="1">
    <location>
        <begin position="297"/>
        <end position="347"/>
    </location>
</feature>
<comment type="caution">
    <text evidence="2">The sequence shown here is derived from an EMBL/GenBank/DDBJ whole genome shotgun (WGS) entry which is preliminary data.</text>
</comment>
<gene>
    <name evidence="2" type="ORF">FF041_09030</name>
</gene>
<dbReference type="AlphaFoldDB" id="A0A646KDT7"/>
<evidence type="ECO:0000313" key="2">
    <source>
        <dbReference type="EMBL" id="MQT00364.1"/>
    </source>
</evidence>
<accession>A0A646KDT7</accession>
<protein>
    <submittedName>
        <fullName evidence="2">Uncharacterized protein</fullName>
    </submittedName>
</protein>
<dbReference type="OrthoDB" id="3990035at2"/>
<dbReference type="Proteomes" id="UP000419138">
    <property type="component" value="Unassembled WGS sequence"/>
</dbReference>
<keyword evidence="3" id="KW-1185">Reference proteome</keyword>
<dbReference type="EMBL" id="VCLA01000071">
    <property type="protein sequence ID" value="MQT00364.1"/>
    <property type="molecule type" value="Genomic_DNA"/>
</dbReference>
<proteinExistence type="predicted"/>
<evidence type="ECO:0000313" key="3">
    <source>
        <dbReference type="Proteomes" id="UP000419138"/>
    </source>
</evidence>
<organism evidence="2 3">
    <name type="scientific">Streptomyces jumonjinensis</name>
    <dbReference type="NCBI Taxonomy" id="1945"/>
    <lineage>
        <taxon>Bacteria</taxon>
        <taxon>Bacillati</taxon>
        <taxon>Actinomycetota</taxon>
        <taxon>Actinomycetes</taxon>
        <taxon>Kitasatosporales</taxon>
        <taxon>Streptomycetaceae</taxon>
        <taxon>Streptomyces</taxon>
    </lineage>
</organism>
<reference evidence="2 3" key="1">
    <citation type="submission" date="2019-05" db="EMBL/GenBank/DDBJ databases">
        <title>Comparative genomics and metabolomics analyses of clavulanic acid producing Streptomyces species provides insight into specialized metabolism and evolution of beta-lactam biosynthetic gene clusters.</title>
        <authorList>
            <person name="Moore M.A."/>
            <person name="Cruz-Morales P."/>
            <person name="Barona Gomez F."/>
            <person name="Kapil T."/>
        </authorList>
    </citation>
    <scope>NUCLEOTIDE SEQUENCE [LARGE SCALE GENOMIC DNA]</scope>
    <source>
        <strain evidence="2 3">NRRL 5741</strain>
    </source>
</reference>
<dbReference type="RefSeq" id="WP_153521811.1">
    <property type="nucleotide sequence ID" value="NZ_JBEPDZ010000080.1"/>
</dbReference>
<name>A0A646KDT7_STRJU</name>